<organism evidence="1 2">
    <name type="scientific">Alligator mississippiensis</name>
    <name type="common">American alligator</name>
    <dbReference type="NCBI Taxonomy" id="8496"/>
    <lineage>
        <taxon>Eukaryota</taxon>
        <taxon>Metazoa</taxon>
        <taxon>Chordata</taxon>
        <taxon>Craniata</taxon>
        <taxon>Vertebrata</taxon>
        <taxon>Euteleostomi</taxon>
        <taxon>Archelosauria</taxon>
        <taxon>Archosauria</taxon>
        <taxon>Crocodylia</taxon>
        <taxon>Alligatoridae</taxon>
        <taxon>Alligatorinae</taxon>
        <taxon>Alligator</taxon>
    </lineage>
</organism>
<keyword evidence="2" id="KW-1185">Reference proteome</keyword>
<reference evidence="1 2" key="1">
    <citation type="journal article" date="2012" name="Genome Biol.">
        <title>Sequencing three crocodilian genomes to illuminate the evolution of archosaurs and amniotes.</title>
        <authorList>
            <person name="St John J.A."/>
            <person name="Braun E.L."/>
            <person name="Isberg S.R."/>
            <person name="Miles L.G."/>
            <person name="Chong A.Y."/>
            <person name="Gongora J."/>
            <person name="Dalzell P."/>
            <person name="Moran C."/>
            <person name="Bed'hom B."/>
            <person name="Abzhanov A."/>
            <person name="Burgess S.C."/>
            <person name="Cooksey A.M."/>
            <person name="Castoe T.A."/>
            <person name="Crawford N.G."/>
            <person name="Densmore L.D."/>
            <person name="Drew J.C."/>
            <person name="Edwards S.V."/>
            <person name="Faircloth B.C."/>
            <person name="Fujita M.K."/>
            <person name="Greenwold M.J."/>
            <person name="Hoffmann F.G."/>
            <person name="Howard J.M."/>
            <person name="Iguchi T."/>
            <person name="Janes D.E."/>
            <person name="Khan S.Y."/>
            <person name="Kohno S."/>
            <person name="de Koning A.J."/>
            <person name="Lance S.L."/>
            <person name="McCarthy F.M."/>
            <person name="McCormack J.E."/>
            <person name="Merchant M.E."/>
            <person name="Peterson D.G."/>
            <person name="Pollock D.D."/>
            <person name="Pourmand N."/>
            <person name="Raney B.J."/>
            <person name="Roessler K.A."/>
            <person name="Sanford J.R."/>
            <person name="Sawyer R.H."/>
            <person name="Schmidt C.J."/>
            <person name="Triplett E.W."/>
            <person name="Tuberville T.D."/>
            <person name="Venegas-Anaya M."/>
            <person name="Howard J.T."/>
            <person name="Jarvis E.D."/>
            <person name="Guillette L.J.Jr."/>
            <person name="Glenn T.C."/>
            <person name="Green R.E."/>
            <person name="Ray D.A."/>
        </authorList>
    </citation>
    <scope>NUCLEOTIDE SEQUENCE [LARGE SCALE GENOMIC DNA]</scope>
    <source>
        <strain evidence="1">KSC_2009_1</strain>
    </source>
</reference>
<sequence length="67" mass="7690">MPHICQAMSRVLEQDFTAACFFPFGVFTQLSLSLRDPHRDFSPWSTCDGSFNNQRLECSRGCLVCHF</sequence>
<dbReference type="Proteomes" id="UP000050525">
    <property type="component" value="Unassembled WGS sequence"/>
</dbReference>
<protein>
    <submittedName>
        <fullName evidence="1">Uncharacterized protein</fullName>
    </submittedName>
</protein>
<accession>A0A151NSU2</accession>
<evidence type="ECO:0000313" key="1">
    <source>
        <dbReference type="EMBL" id="KYO39535.1"/>
    </source>
</evidence>
<gene>
    <name evidence="1" type="ORF">Y1Q_0018632</name>
</gene>
<name>A0A151NSU2_ALLMI</name>
<proteinExistence type="predicted"/>
<comment type="caution">
    <text evidence="1">The sequence shown here is derived from an EMBL/GenBank/DDBJ whole genome shotgun (WGS) entry which is preliminary data.</text>
</comment>
<dbReference type="AlphaFoldDB" id="A0A151NSU2"/>
<dbReference type="EMBL" id="AKHW03002185">
    <property type="protein sequence ID" value="KYO39535.1"/>
    <property type="molecule type" value="Genomic_DNA"/>
</dbReference>
<evidence type="ECO:0000313" key="2">
    <source>
        <dbReference type="Proteomes" id="UP000050525"/>
    </source>
</evidence>